<dbReference type="EMBL" id="FUZF01000003">
    <property type="protein sequence ID" value="SKB54505.1"/>
    <property type="molecule type" value="Genomic_DNA"/>
</dbReference>
<dbReference type="Pfam" id="PF02836">
    <property type="entry name" value="Glyco_hydro_2_C"/>
    <property type="match status" value="1"/>
</dbReference>
<feature type="signal peptide" evidence="4">
    <location>
        <begin position="1"/>
        <end position="20"/>
    </location>
</feature>
<dbReference type="AlphaFoldDB" id="A0A1T5C529"/>
<evidence type="ECO:0000256" key="4">
    <source>
        <dbReference type="SAM" id="SignalP"/>
    </source>
</evidence>
<dbReference type="InterPro" id="IPR017853">
    <property type="entry name" value="GH"/>
</dbReference>
<comment type="similarity">
    <text evidence="1">Belongs to the glycosyl hydrolase 2 family.</text>
</comment>
<keyword evidence="8" id="KW-1185">Reference proteome</keyword>
<organism evidence="7 8">
    <name type="scientific">Sphingobacterium nematocida</name>
    <dbReference type="NCBI Taxonomy" id="1513896"/>
    <lineage>
        <taxon>Bacteria</taxon>
        <taxon>Pseudomonadati</taxon>
        <taxon>Bacteroidota</taxon>
        <taxon>Sphingobacteriia</taxon>
        <taxon>Sphingobacteriales</taxon>
        <taxon>Sphingobacteriaceae</taxon>
        <taxon>Sphingobacterium</taxon>
    </lineage>
</organism>
<evidence type="ECO:0000313" key="7">
    <source>
        <dbReference type="EMBL" id="SKB54505.1"/>
    </source>
</evidence>
<dbReference type="InterPro" id="IPR008979">
    <property type="entry name" value="Galactose-bd-like_sf"/>
</dbReference>
<evidence type="ECO:0000259" key="6">
    <source>
        <dbReference type="Pfam" id="PF02836"/>
    </source>
</evidence>
<dbReference type="GO" id="GO:0004553">
    <property type="term" value="F:hydrolase activity, hydrolyzing O-glycosyl compounds"/>
    <property type="evidence" value="ECO:0007669"/>
    <property type="project" value="InterPro"/>
</dbReference>
<sequence length="744" mass="84946">MRITSLLSLFLFCLLQWSVAREVIPFNSDWAFKKGPFTDDVMQFGAVFQGKWQTVQVPHTWNATDMQETTIKVGSLGKNERFYVGDSYYRKSFAVPAAWKGKRVFIKFEGVNTNTEVYLNTKVPAAKQEKGSINYTEQTATNSYQFVGRHQGGYSAFVFELTQMISYGQENELLVKVNNEATPQVIPVNHTLFPMYGGIYRPVELIVTDAVSIATSDFASSGVYITQKNVSKKNADIGFKVKVENKTGKIQPIEVVTTIYEKDGTVKAALKSPYSLLPQGRQEVKYEINVKNPHLWQGLDDPYLYKVVTQIKKDNQVIDEIVEPLGIRKFELIASKGFFLNDIKYPLYGVCRHQDRLGKGSALSNADHDEDLAIIQEMGATSIRLAHYQQSEYFYAKCDSLGLIVWAEIPFVNRVTTHEENNALQQMKELIRQNFNHPSIYIWGLHNEVYTPNTYTVELTTKLHDLAKSEDPDRYTVQVSGYNVVDHAVNNNADVQGINHYFGWYNGELENQSEKNDDVETWAKRISEEFKDYKLIFSEYGAEAVIEDQAEVTGNFGNQFSKPEFFPEDFATRFHEINWGVIAKTPTLIGSYLWNTFEFATPITGLNVNPRNYKGIVTFDRKVKKDAFYWYKANWSKTPVVYITQRRVLNRGNEITPITVYSNQGVPVLKVNGKEVKNYKMGTTEVHYIFENVKLELGENRITAEVKGRSDGKAVGDEIKWNYDPKYKRAVGEPSVTKDEHVGL</sequence>
<dbReference type="Gene3D" id="2.60.120.260">
    <property type="entry name" value="Galactose-binding domain-like"/>
    <property type="match status" value="1"/>
</dbReference>
<name>A0A1T5C529_9SPHI</name>
<dbReference type="PANTHER" id="PTHR42732">
    <property type="entry name" value="BETA-GALACTOSIDASE"/>
    <property type="match status" value="1"/>
</dbReference>
<dbReference type="SUPFAM" id="SSF49785">
    <property type="entry name" value="Galactose-binding domain-like"/>
    <property type="match status" value="2"/>
</dbReference>
<evidence type="ECO:0000256" key="1">
    <source>
        <dbReference type="ARBA" id="ARBA00007401"/>
    </source>
</evidence>
<dbReference type="InterPro" id="IPR006103">
    <property type="entry name" value="Glyco_hydro_2_cat"/>
</dbReference>
<keyword evidence="3" id="KW-0326">Glycosidase</keyword>
<dbReference type="Pfam" id="PF00703">
    <property type="entry name" value="Glyco_hydro_2"/>
    <property type="match status" value="1"/>
</dbReference>
<dbReference type="InterPro" id="IPR006101">
    <property type="entry name" value="Glyco_hydro_2"/>
</dbReference>
<proteinExistence type="inferred from homology"/>
<feature type="domain" description="Glycoside hydrolase family 2 catalytic" evidence="6">
    <location>
        <begin position="335"/>
        <end position="633"/>
    </location>
</feature>
<dbReference type="Proteomes" id="UP000190150">
    <property type="component" value="Unassembled WGS sequence"/>
</dbReference>
<keyword evidence="2" id="KW-0378">Hydrolase</keyword>
<dbReference type="Gene3D" id="2.60.40.10">
    <property type="entry name" value="Immunoglobulins"/>
    <property type="match status" value="2"/>
</dbReference>
<gene>
    <name evidence="7" type="ORF">SAMN05660841_01130</name>
</gene>
<protein>
    <submittedName>
        <fullName evidence="7">Beta-galactosidase</fullName>
    </submittedName>
</protein>
<dbReference type="SUPFAM" id="SSF49303">
    <property type="entry name" value="beta-Galactosidase/glucuronidase domain"/>
    <property type="match status" value="1"/>
</dbReference>
<feature type="chain" id="PRO_5012640037" evidence="4">
    <location>
        <begin position="21"/>
        <end position="744"/>
    </location>
</feature>
<dbReference type="PANTHER" id="PTHR42732:SF1">
    <property type="entry name" value="BETA-MANNOSIDASE"/>
    <property type="match status" value="1"/>
</dbReference>
<dbReference type="STRING" id="1513896.SAMN05660841_01130"/>
<dbReference type="GO" id="GO:0005975">
    <property type="term" value="P:carbohydrate metabolic process"/>
    <property type="evidence" value="ECO:0007669"/>
    <property type="project" value="InterPro"/>
</dbReference>
<dbReference type="RefSeq" id="WP_079642020.1">
    <property type="nucleotide sequence ID" value="NZ_FUZF01000003.1"/>
</dbReference>
<dbReference type="PRINTS" id="PR00132">
    <property type="entry name" value="GLHYDRLASE2"/>
</dbReference>
<keyword evidence="4" id="KW-0732">Signal</keyword>
<dbReference type="SUPFAM" id="SSF51445">
    <property type="entry name" value="(Trans)glycosidases"/>
    <property type="match status" value="1"/>
</dbReference>
<reference evidence="8" key="1">
    <citation type="submission" date="2017-02" db="EMBL/GenBank/DDBJ databases">
        <authorList>
            <person name="Varghese N."/>
            <person name="Submissions S."/>
        </authorList>
    </citation>
    <scope>NUCLEOTIDE SEQUENCE [LARGE SCALE GENOMIC DNA]</scope>
    <source>
        <strain evidence="8">DSM 24091</strain>
    </source>
</reference>
<dbReference type="InterPro" id="IPR006102">
    <property type="entry name" value="Ig-like_GH2"/>
</dbReference>
<evidence type="ECO:0000256" key="2">
    <source>
        <dbReference type="ARBA" id="ARBA00022801"/>
    </source>
</evidence>
<evidence type="ECO:0000256" key="3">
    <source>
        <dbReference type="ARBA" id="ARBA00023295"/>
    </source>
</evidence>
<evidence type="ECO:0000313" key="8">
    <source>
        <dbReference type="Proteomes" id="UP000190150"/>
    </source>
</evidence>
<accession>A0A1T5C529</accession>
<dbReference type="InterPro" id="IPR036156">
    <property type="entry name" value="Beta-gal/glucu_dom_sf"/>
</dbReference>
<feature type="domain" description="Glycoside hydrolase family 2 immunoglobulin-like beta-sandwich" evidence="5">
    <location>
        <begin position="223"/>
        <end position="328"/>
    </location>
</feature>
<dbReference type="InterPro" id="IPR051913">
    <property type="entry name" value="GH2_Domain-Containing"/>
</dbReference>
<evidence type="ECO:0000259" key="5">
    <source>
        <dbReference type="Pfam" id="PF00703"/>
    </source>
</evidence>
<dbReference type="OrthoDB" id="9801077at2"/>
<dbReference type="Gene3D" id="3.20.20.80">
    <property type="entry name" value="Glycosidases"/>
    <property type="match status" value="1"/>
</dbReference>
<dbReference type="InterPro" id="IPR013783">
    <property type="entry name" value="Ig-like_fold"/>
</dbReference>